<keyword evidence="2" id="KW-1185">Reference proteome</keyword>
<sequence length="61" mass="6915">MKHHFNKANVKLKIVGTAPVQTVCAINITQVRAKWAFWLKDDNELMTDLKKVTVEAGINVH</sequence>
<organism evidence="1 2">
    <name type="scientific">Vibrio natriegens NBRC 15636 = ATCC 14048 = DSM 759</name>
    <dbReference type="NCBI Taxonomy" id="1219067"/>
    <lineage>
        <taxon>Bacteria</taxon>
        <taxon>Pseudomonadati</taxon>
        <taxon>Pseudomonadota</taxon>
        <taxon>Gammaproteobacteria</taxon>
        <taxon>Vibrionales</taxon>
        <taxon>Vibrionaceae</taxon>
        <taxon>Vibrio</taxon>
    </lineage>
</organism>
<reference evidence="1 2" key="1">
    <citation type="submission" date="2016-07" db="EMBL/GenBank/DDBJ databases">
        <title>Developing Vibrio natriegens as a novel, fast-growing host for biotechnology.</title>
        <authorList>
            <person name="Weinstock M.T."/>
            <person name="Hesek E.D."/>
            <person name="Wilson C.M."/>
            <person name="Gibson D.G."/>
        </authorList>
    </citation>
    <scope>NUCLEOTIDE SEQUENCE [LARGE SCALE GENOMIC DNA]</scope>
    <source>
        <strain evidence="1 2">ATCC 14048</strain>
    </source>
</reference>
<dbReference type="Proteomes" id="UP000092741">
    <property type="component" value="Chromosome 1"/>
</dbReference>
<proteinExistence type="predicted"/>
<name>A0AAN1CW44_VIBNA</name>
<evidence type="ECO:0000313" key="1">
    <source>
        <dbReference type="EMBL" id="ANQ13159.1"/>
    </source>
</evidence>
<dbReference type="AlphaFoldDB" id="A0AAN1CW44"/>
<protein>
    <submittedName>
        <fullName evidence="1">Uncharacterized protein</fullName>
    </submittedName>
</protein>
<dbReference type="KEGG" id="vna:PN96_02875"/>
<dbReference type="EMBL" id="CP016345">
    <property type="protein sequence ID" value="ANQ13159.1"/>
    <property type="molecule type" value="Genomic_DNA"/>
</dbReference>
<gene>
    <name evidence="1" type="ORF">BA890_10400</name>
</gene>
<evidence type="ECO:0000313" key="2">
    <source>
        <dbReference type="Proteomes" id="UP000092741"/>
    </source>
</evidence>
<accession>A0AAN1CW44</accession>